<gene>
    <name evidence="2" type="ORF">GCM10009102_22310</name>
</gene>
<accession>A0ABN1HWL9</accession>
<name>A0ABN1HWL9_9SPHN</name>
<organism evidence="2 3">
    <name type="scientific">Sphingomonas insulae</name>
    <dbReference type="NCBI Taxonomy" id="424800"/>
    <lineage>
        <taxon>Bacteria</taxon>
        <taxon>Pseudomonadati</taxon>
        <taxon>Pseudomonadota</taxon>
        <taxon>Alphaproteobacteria</taxon>
        <taxon>Sphingomonadales</taxon>
        <taxon>Sphingomonadaceae</taxon>
        <taxon>Sphingomonas</taxon>
    </lineage>
</organism>
<sequence length="102" mass="11142">MYPRIMAVTVTPETLRRLIREAEAERGRVQAPTLKRAFAQLAAGYSVQLQRITGAQLPESPGIADWPRLPGERPIGSVAIRSVPPPSRSPTPIESCSRPASR</sequence>
<evidence type="ECO:0000313" key="3">
    <source>
        <dbReference type="Proteomes" id="UP001500238"/>
    </source>
</evidence>
<dbReference type="EMBL" id="BAAAES010000009">
    <property type="protein sequence ID" value="GAA0671031.1"/>
    <property type="molecule type" value="Genomic_DNA"/>
</dbReference>
<evidence type="ECO:0000256" key="1">
    <source>
        <dbReference type="SAM" id="MobiDB-lite"/>
    </source>
</evidence>
<reference evidence="2 3" key="1">
    <citation type="journal article" date="2019" name="Int. J. Syst. Evol. Microbiol.">
        <title>The Global Catalogue of Microorganisms (GCM) 10K type strain sequencing project: providing services to taxonomists for standard genome sequencing and annotation.</title>
        <authorList>
            <consortium name="The Broad Institute Genomics Platform"/>
            <consortium name="The Broad Institute Genome Sequencing Center for Infectious Disease"/>
            <person name="Wu L."/>
            <person name="Ma J."/>
        </authorList>
    </citation>
    <scope>NUCLEOTIDE SEQUENCE [LARGE SCALE GENOMIC DNA]</scope>
    <source>
        <strain evidence="2 3">JCM 14603</strain>
    </source>
</reference>
<dbReference type="Proteomes" id="UP001500238">
    <property type="component" value="Unassembled WGS sequence"/>
</dbReference>
<comment type="caution">
    <text evidence="2">The sequence shown here is derived from an EMBL/GenBank/DDBJ whole genome shotgun (WGS) entry which is preliminary data.</text>
</comment>
<proteinExistence type="predicted"/>
<evidence type="ECO:0000313" key="2">
    <source>
        <dbReference type="EMBL" id="GAA0671031.1"/>
    </source>
</evidence>
<keyword evidence="3" id="KW-1185">Reference proteome</keyword>
<protein>
    <submittedName>
        <fullName evidence="2">Uncharacterized protein</fullName>
    </submittedName>
</protein>
<feature type="region of interest" description="Disordered" evidence="1">
    <location>
        <begin position="58"/>
        <end position="102"/>
    </location>
</feature>